<gene>
    <name evidence="1" type="ORF">SAMN06265348_12417</name>
</gene>
<dbReference type="Proteomes" id="UP000320300">
    <property type="component" value="Unassembled WGS sequence"/>
</dbReference>
<sequence length="67" mass="7827">MKIVYKSFEQKHLLPYDGSTIEFLAKNLRITPNQVFDVLGVISITSDEFIVYLINERVKNRLRKLGN</sequence>
<keyword evidence="2" id="KW-1185">Reference proteome</keyword>
<name>A0A521FU51_9SPHI</name>
<reference evidence="1 2" key="1">
    <citation type="submission" date="2017-05" db="EMBL/GenBank/DDBJ databases">
        <authorList>
            <person name="Varghese N."/>
            <person name="Submissions S."/>
        </authorList>
    </citation>
    <scope>NUCLEOTIDE SEQUENCE [LARGE SCALE GENOMIC DNA]</scope>
    <source>
        <strain evidence="1 2">DSM 19036</strain>
    </source>
</reference>
<accession>A0A521FU51</accession>
<dbReference type="EMBL" id="FXTN01000024">
    <property type="protein sequence ID" value="SMO99624.1"/>
    <property type="molecule type" value="Genomic_DNA"/>
</dbReference>
<proteinExistence type="predicted"/>
<dbReference type="AlphaFoldDB" id="A0A521FU51"/>
<protein>
    <submittedName>
        <fullName evidence="1">Uncharacterized protein</fullName>
    </submittedName>
</protein>
<evidence type="ECO:0000313" key="2">
    <source>
        <dbReference type="Proteomes" id="UP000320300"/>
    </source>
</evidence>
<organism evidence="1 2">
    <name type="scientific">Pedobacter westerhofensis</name>
    <dbReference type="NCBI Taxonomy" id="425512"/>
    <lineage>
        <taxon>Bacteria</taxon>
        <taxon>Pseudomonadati</taxon>
        <taxon>Bacteroidota</taxon>
        <taxon>Sphingobacteriia</taxon>
        <taxon>Sphingobacteriales</taxon>
        <taxon>Sphingobacteriaceae</taxon>
        <taxon>Pedobacter</taxon>
    </lineage>
</organism>
<evidence type="ECO:0000313" key="1">
    <source>
        <dbReference type="EMBL" id="SMO99624.1"/>
    </source>
</evidence>